<comment type="similarity">
    <text evidence="2">Belongs to the eIF-2B gamma/epsilon subunits family.</text>
</comment>
<dbReference type="RefSeq" id="XP_028866185.1">
    <property type="nucleotide sequence ID" value="XM_029010352.1"/>
</dbReference>
<dbReference type="PANTHER" id="PTHR45989">
    <property type="entry name" value="TRANSLATION INITIATION FACTOR EIF-2B SUBUNIT GAMMA"/>
    <property type="match status" value="1"/>
</dbReference>
<dbReference type="GeneID" id="39873712"/>
<dbReference type="InterPro" id="IPR051960">
    <property type="entry name" value="eIF2B_gamma"/>
</dbReference>
<comment type="caution">
    <text evidence="12">The sequence shown here is derived from an EMBL/GenBank/DDBJ whole genome shotgun (WGS) entry which is preliminary data.</text>
</comment>
<proteinExistence type="inferred from homology"/>
<evidence type="ECO:0000313" key="13">
    <source>
        <dbReference type="Proteomes" id="UP000236319"/>
    </source>
</evidence>
<organism evidence="12 13">
    <name type="scientific">Babesia ovata</name>
    <dbReference type="NCBI Taxonomy" id="189622"/>
    <lineage>
        <taxon>Eukaryota</taxon>
        <taxon>Sar</taxon>
        <taxon>Alveolata</taxon>
        <taxon>Apicomplexa</taxon>
        <taxon>Aconoidasida</taxon>
        <taxon>Piroplasmida</taxon>
        <taxon>Babesiidae</taxon>
        <taxon>Babesia</taxon>
    </lineage>
</organism>
<keyword evidence="5" id="KW-0648">Protein biosynthesis</keyword>
<dbReference type="GO" id="GO:0005085">
    <property type="term" value="F:guanyl-nucleotide exchange factor activity"/>
    <property type="evidence" value="ECO:0007669"/>
    <property type="project" value="TreeGrafter"/>
</dbReference>
<dbReference type="GO" id="GO:0005829">
    <property type="term" value="C:cytosol"/>
    <property type="evidence" value="ECO:0007669"/>
    <property type="project" value="UniProtKB-SubCell"/>
</dbReference>
<evidence type="ECO:0000259" key="11">
    <source>
        <dbReference type="Pfam" id="PF25084"/>
    </source>
</evidence>
<dbReference type="Gene3D" id="2.160.10.10">
    <property type="entry name" value="Hexapeptide repeat proteins"/>
    <property type="match status" value="1"/>
</dbReference>
<evidence type="ECO:0000256" key="3">
    <source>
        <dbReference type="ARBA" id="ARBA00022490"/>
    </source>
</evidence>
<dbReference type="Proteomes" id="UP000236319">
    <property type="component" value="Unassembled WGS sequence"/>
</dbReference>
<feature type="domain" description="Nucleotidyl transferase" evidence="10">
    <location>
        <begin position="32"/>
        <end position="184"/>
    </location>
</feature>
<dbReference type="GO" id="GO:0003743">
    <property type="term" value="F:translation initiation factor activity"/>
    <property type="evidence" value="ECO:0007669"/>
    <property type="project" value="UniProtKB-KW"/>
</dbReference>
<evidence type="ECO:0000256" key="8">
    <source>
        <dbReference type="ARBA" id="ARBA00045373"/>
    </source>
</evidence>
<dbReference type="AlphaFoldDB" id="A0A2H6KAB7"/>
<name>A0A2H6KAB7_9APIC</name>
<dbReference type="VEuPathDB" id="PiroplasmaDB:BOVATA_014350"/>
<sequence>MVDTFDSVRVHMKMSVDNERIAEPVNALSVPAVVLAAGACDNLLPLTNATPKALIKVGHRSLICGTIDNLVAAGIHNIHIIVSVDDQQCIEDHVRSEFAAEGTYGTRNCGRDKLDISIHAIVDRDEQISTTTDVLRYAAERLETDFLVVPCDLFGALNIRGLVENHLSTKRLCTVALIEDKRNPQETKKTKQTPDDQIAPGGDPVKGWGYKYRVMVTMDTDNSQLLGIADVLTLNSGETYTVDKWTARRHPKCVIRNDLYDAHIYVFSKHIRNIAELPCMAHTSIRLDLIPHIVKMQEVPDAASWPTREPTSNGAQEERVYVKDIERSDANDAMRVFHYMDIGDSMKCGRVNSLEALMNVNMQKAADGAQKQAGQAALPAGVKMRDVIIATGCNIGEGTNARGCVMGENVTIGKNCKLSKCVIMNDVTLQDNVNLDRCIIGQGATVSSKATLKHVVVAPDHTVPNNTRVERDFLPSFIDQ</sequence>
<protein>
    <recommendedName>
        <fullName evidence="6">Translation initiation factor eIF2B subunit gamma</fullName>
    </recommendedName>
    <alternativeName>
        <fullName evidence="7">eIF2B GDP-GTP exchange factor subunit gamma</fullName>
    </alternativeName>
</protein>
<dbReference type="Pfam" id="PF00483">
    <property type="entry name" value="NTP_transferase"/>
    <property type="match status" value="1"/>
</dbReference>
<gene>
    <name evidence="12" type="ORF">BOVATA_014350</name>
</gene>
<dbReference type="InterPro" id="IPR005835">
    <property type="entry name" value="NTP_transferase_dom"/>
</dbReference>
<dbReference type="GO" id="GO:0005851">
    <property type="term" value="C:eukaryotic translation initiation factor 2B complex"/>
    <property type="evidence" value="ECO:0007669"/>
    <property type="project" value="TreeGrafter"/>
</dbReference>
<evidence type="ECO:0000256" key="5">
    <source>
        <dbReference type="ARBA" id="ARBA00022917"/>
    </source>
</evidence>
<dbReference type="PANTHER" id="PTHR45989:SF1">
    <property type="entry name" value="TRANSLATION INITIATION FACTOR EIF-2B SUBUNIT GAMMA"/>
    <property type="match status" value="1"/>
</dbReference>
<evidence type="ECO:0000256" key="4">
    <source>
        <dbReference type="ARBA" id="ARBA00022540"/>
    </source>
</evidence>
<feature type="domain" description="EIF2B subunit epsilon/gamma LbH" evidence="11">
    <location>
        <begin position="385"/>
        <end position="466"/>
    </location>
</feature>
<comment type="subunit">
    <text evidence="9">Component of the translation initiation factor 2B (eIF2B) complex which is a heterodecamer of two sets of five different subunits: alpha, beta, gamma, delta and epsilon. Subunits alpha, beta and delta comprise a regulatory subcomplex and subunits epsilon and gamma comprise a catalytic subcomplex. Within the complex, the hexameric regulatory complex resides at the center, with the two heterodimeric catalytic subcomplexes bound on opposite sides.</text>
</comment>
<evidence type="ECO:0000259" key="10">
    <source>
        <dbReference type="Pfam" id="PF00483"/>
    </source>
</evidence>
<dbReference type="InterPro" id="IPR029044">
    <property type="entry name" value="Nucleotide-diphossugar_trans"/>
</dbReference>
<comment type="subcellular location">
    <subcellularLocation>
        <location evidence="1">Cytoplasm</location>
        <location evidence="1">Cytosol</location>
    </subcellularLocation>
</comment>
<evidence type="ECO:0000256" key="7">
    <source>
        <dbReference type="ARBA" id="ARBA00044229"/>
    </source>
</evidence>
<keyword evidence="4 12" id="KW-0396">Initiation factor</keyword>
<dbReference type="Gene3D" id="3.90.550.10">
    <property type="entry name" value="Spore Coat Polysaccharide Biosynthesis Protein SpsA, Chain A"/>
    <property type="match status" value="1"/>
</dbReference>
<evidence type="ECO:0000256" key="9">
    <source>
        <dbReference type="ARBA" id="ARBA00046432"/>
    </source>
</evidence>
<evidence type="ECO:0000256" key="2">
    <source>
        <dbReference type="ARBA" id="ARBA00007878"/>
    </source>
</evidence>
<dbReference type="InterPro" id="IPR056764">
    <property type="entry name" value="LbH_EIF2B3/5"/>
</dbReference>
<dbReference type="GO" id="GO:0002183">
    <property type="term" value="P:cytoplasmic translational initiation"/>
    <property type="evidence" value="ECO:0007669"/>
    <property type="project" value="TreeGrafter"/>
</dbReference>
<accession>A0A2H6KAB7</accession>
<evidence type="ECO:0000313" key="12">
    <source>
        <dbReference type="EMBL" id="GBE59942.1"/>
    </source>
</evidence>
<evidence type="ECO:0000256" key="6">
    <source>
        <dbReference type="ARBA" id="ARBA00044196"/>
    </source>
</evidence>
<dbReference type="SUPFAM" id="SSF53448">
    <property type="entry name" value="Nucleotide-diphospho-sugar transferases"/>
    <property type="match status" value="1"/>
</dbReference>
<evidence type="ECO:0000256" key="1">
    <source>
        <dbReference type="ARBA" id="ARBA00004514"/>
    </source>
</evidence>
<dbReference type="Pfam" id="PF25084">
    <property type="entry name" value="LbH_EIF2B"/>
    <property type="match status" value="1"/>
</dbReference>
<dbReference type="OrthoDB" id="285674at2759"/>
<reference evidence="12 13" key="1">
    <citation type="journal article" date="2017" name="BMC Genomics">
        <title>Whole-genome assembly of Babesia ovata and comparative genomics between closely related pathogens.</title>
        <authorList>
            <person name="Yamagishi J."/>
            <person name="Asada M."/>
            <person name="Hakimi H."/>
            <person name="Tanaka T.Q."/>
            <person name="Sugimoto C."/>
            <person name="Kawazu S."/>
        </authorList>
    </citation>
    <scope>NUCLEOTIDE SEQUENCE [LARGE SCALE GENOMIC DNA]</scope>
    <source>
        <strain evidence="12 13">Miyake</strain>
    </source>
</reference>
<keyword evidence="13" id="KW-1185">Reference proteome</keyword>
<comment type="function">
    <text evidence="8">Acts as a component of the translation initiation factor 2B (eIF2B) complex, which catalyzes the exchange of GDP for GTP on the eukaryotic initiation factor 2 (eIF2) complex gamma subunit. Its guanine nucleotide exchange factor activity is repressed when bound to eIF2 complex phosphorylated on the alpha subunit, thereby limiting the amount of methionyl-initiator methionine tRNA available to the ribosome and consequently global translation is repressed.</text>
</comment>
<keyword evidence="3" id="KW-0963">Cytoplasm</keyword>
<dbReference type="EMBL" id="BDSA01000001">
    <property type="protein sequence ID" value="GBE59942.1"/>
    <property type="molecule type" value="Genomic_DNA"/>
</dbReference>